<dbReference type="AlphaFoldDB" id="A0A4Z2FJR0"/>
<accession>A0A4Z2FJR0</accession>
<evidence type="ECO:0000313" key="3">
    <source>
        <dbReference type="Proteomes" id="UP000314294"/>
    </source>
</evidence>
<comment type="caution">
    <text evidence="2">The sequence shown here is derived from an EMBL/GenBank/DDBJ whole genome shotgun (WGS) entry which is preliminary data.</text>
</comment>
<proteinExistence type="predicted"/>
<reference evidence="2 3" key="1">
    <citation type="submission" date="2019-03" db="EMBL/GenBank/DDBJ databases">
        <title>First draft genome of Liparis tanakae, snailfish: a comprehensive survey of snailfish specific genes.</title>
        <authorList>
            <person name="Kim W."/>
            <person name="Song I."/>
            <person name="Jeong J.-H."/>
            <person name="Kim D."/>
            <person name="Kim S."/>
            <person name="Ryu S."/>
            <person name="Song J.Y."/>
            <person name="Lee S.K."/>
        </authorList>
    </citation>
    <scope>NUCLEOTIDE SEQUENCE [LARGE SCALE GENOMIC DNA]</scope>
    <source>
        <tissue evidence="2">Muscle</tissue>
    </source>
</reference>
<organism evidence="2 3">
    <name type="scientific">Liparis tanakae</name>
    <name type="common">Tanaka's snailfish</name>
    <dbReference type="NCBI Taxonomy" id="230148"/>
    <lineage>
        <taxon>Eukaryota</taxon>
        <taxon>Metazoa</taxon>
        <taxon>Chordata</taxon>
        <taxon>Craniata</taxon>
        <taxon>Vertebrata</taxon>
        <taxon>Euteleostomi</taxon>
        <taxon>Actinopterygii</taxon>
        <taxon>Neopterygii</taxon>
        <taxon>Teleostei</taxon>
        <taxon>Neoteleostei</taxon>
        <taxon>Acanthomorphata</taxon>
        <taxon>Eupercaria</taxon>
        <taxon>Perciformes</taxon>
        <taxon>Cottioidei</taxon>
        <taxon>Cottales</taxon>
        <taxon>Liparidae</taxon>
        <taxon>Liparis</taxon>
    </lineage>
</organism>
<evidence type="ECO:0000256" key="1">
    <source>
        <dbReference type="SAM" id="MobiDB-lite"/>
    </source>
</evidence>
<feature type="region of interest" description="Disordered" evidence="1">
    <location>
        <begin position="1"/>
        <end position="27"/>
    </location>
</feature>
<gene>
    <name evidence="2" type="ORF">EYF80_048380</name>
</gene>
<dbReference type="EMBL" id="SRLO01001107">
    <property type="protein sequence ID" value="TNN41446.1"/>
    <property type="molecule type" value="Genomic_DNA"/>
</dbReference>
<keyword evidence="3" id="KW-1185">Reference proteome</keyword>
<name>A0A4Z2FJR0_9TELE</name>
<protein>
    <submittedName>
        <fullName evidence="2">Uncharacterized protein</fullName>
    </submittedName>
</protein>
<evidence type="ECO:0000313" key="2">
    <source>
        <dbReference type="EMBL" id="TNN41446.1"/>
    </source>
</evidence>
<sequence length="80" mass="7934">MSHISASEAFFSASSSSGSSNTCSCKGTSAASLATKTSAAASSYLGVHLHQLALQLIQLGGAEAPEEGVLIDVPGVRHGS</sequence>
<dbReference type="Proteomes" id="UP000314294">
    <property type="component" value="Unassembled WGS sequence"/>
</dbReference>